<keyword evidence="5" id="KW-0783">Tetrahydrobiopterin biosynthesis</keyword>
<reference evidence="13 14" key="1">
    <citation type="journal article" date="2007" name="Science">
        <title>Sea anemone genome reveals ancestral eumetazoan gene repertoire and genomic organization.</title>
        <authorList>
            <person name="Putnam N.H."/>
            <person name="Srivastava M."/>
            <person name="Hellsten U."/>
            <person name="Dirks B."/>
            <person name="Chapman J."/>
            <person name="Salamov A."/>
            <person name="Terry A."/>
            <person name="Shapiro H."/>
            <person name="Lindquist E."/>
            <person name="Kapitonov V.V."/>
            <person name="Jurka J."/>
            <person name="Genikhovich G."/>
            <person name="Grigoriev I.V."/>
            <person name="Lucas S.M."/>
            <person name="Steele R.E."/>
            <person name="Finnerty J.R."/>
            <person name="Technau U."/>
            <person name="Martindale M.Q."/>
            <person name="Rokhsar D.S."/>
        </authorList>
    </citation>
    <scope>NUCLEOTIDE SEQUENCE [LARGE SCALE GENOMIC DNA]</scope>
    <source>
        <strain evidence="14">CH2 X CH6</strain>
    </source>
</reference>
<evidence type="ECO:0000256" key="9">
    <source>
        <dbReference type="ARBA" id="ARBA00041348"/>
    </source>
</evidence>
<dbReference type="InParanoid" id="A7S0R5"/>
<dbReference type="eggNOG" id="KOG4022">
    <property type="taxonomic scope" value="Eukaryota"/>
</dbReference>
<dbReference type="PhylomeDB" id="A7S0R5"/>
<dbReference type="GO" id="GO:0070402">
    <property type="term" value="F:NADPH binding"/>
    <property type="evidence" value="ECO:0000318"/>
    <property type="project" value="GO_Central"/>
</dbReference>
<keyword evidence="4" id="KW-0560">Oxidoreductase</keyword>
<dbReference type="STRING" id="45351.A7S0R5"/>
<evidence type="ECO:0000256" key="12">
    <source>
        <dbReference type="ARBA" id="ARBA00047536"/>
    </source>
</evidence>
<evidence type="ECO:0000256" key="10">
    <source>
        <dbReference type="ARBA" id="ARBA00042518"/>
    </source>
</evidence>
<sequence length="244" mass="25917">MAGVVSGSRVLIYGGKGALGATCVSYFKAREWWVASVDLFPNEEAHANVIVDPAKSWDEQNNEVQKKVDELLDGNKLNAIICVAGGWAGGTAKSKDVVKNADLMFKQSVWTSLIAASIAAKHLMNNGLLALTGAQPSLSGTPGMLGYGMAKAAVHQLTVGLGMDGNTLPPDSTALAILPNTLDTPMNRKFMPEADQSQWTPLEYVAKLMFDWSGGSDRPASGSLCKLITKDGQSSWEPHRGALL</sequence>
<name>A7S0R5_NEMVE</name>
<dbReference type="OMA" id="QCVRYFK"/>
<comment type="function">
    <text evidence="6">Catalyzes the conversion of quinonoid dihydrobiopterin into tetrahydrobiopterin.</text>
</comment>
<dbReference type="GO" id="GO:0004155">
    <property type="term" value="F:6,7-dihydropteridine reductase activity"/>
    <property type="evidence" value="ECO:0000318"/>
    <property type="project" value="GO_Central"/>
</dbReference>
<gene>
    <name evidence="13" type="ORF">NEMVEDRAFT_v1g242045</name>
</gene>
<dbReference type="PROSITE" id="PS00061">
    <property type="entry name" value="ADH_SHORT"/>
    <property type="match status" value="1"/>
</dbReference>
<dbReference type="KEGG" id="nve:5514674"/>
<evidence type="ECO:0000256" key="8">
    <source>
        <dbReference type="ARBA" id="ARBA00039520"/>
    </source>
</evidence>
<dbReference type="GO" id="GO:0006729">
    <property type="term" value="P:tetrahydrobiopterin biosynthetic process"/>
    <property type="evidence" value="ECO:0000318"/>
    <property type="project" value="GO_Central"/>
</dbReference>
<accession>A7S0R5</accession>
<comment type="similarity">
    <text evidence="1">Belongs to the short-chain dehydrogenases/reductases (SDR) family.</text>
</comment>
<dbReference type="PANTHER" id="PTHR15104:SF0">
    <property type="entry name" value="DIHYDROPTERIDINE REDUCTASE"/>
    <property type="match status" value="1"/>
</dbReference>
<dbReference type="HOGENOM" id="CLU_010194_22_0_1"/>
<evidence type="ECO:0000313" key="13">
    <source>
        <dbReference type="EMBL" id="EDO42784.1"/>
    </source>
</evidence>
<keyword evidence="14" id="KW-1185">Reference proteome</keyword>
<evidence type="ECO:0000256" key="7">
    <source>
        <dbReference type="ARBA" id="ARBA00039153"/>
    </source>
</evidence>
<dbReference type="InterPro" id="IPR020904">
    <property type="entry name" value="Sc_DH/Rdtase_CS"/>
</dbReference>
<dbReference type="EMBL" id="DS469561">
    <property type="protein sequence ID" value="EDO42784.1"/>
    <property type="molecule type" value="Genomic_DNA"/>
</dbReference>
<dbReference type="EC" id="1.5.1.34" evidence="7"/>
<evidence type="ECO:0000256" key="1">
    <source>
        <dbReference type="ARBA" id="ARBA00006484"/>
    </source>
</evidence>
<evidence type="ECO:0000256" key="5">
    <source>
        <dbReference type="ARBA" id="ARBA00023007"/>
    </source>
</evidence>
<comment type="catalytic activity">
    <reaction evidence="12">
        <text>5,6,7,8-tetrahydropteridine + NAD(+) = 6,7-dihydropteridine + NADH + H(+)</text>
        <dbReference type="Rhea" id="RHEA:17869"/>
        <dbReference type="ChEBI" id="CHEBI:15378"/>
        <dbReference type="ChEBI" id="CHEBI:28889"/>
        <dbReference type="ChEBI" id="CHEBI:30156"/>
        <dbReference type="ChEBI" id="CHEBI:57540"/>
        <dbReference type="ChEBI" id="CHEBI:57945"/>
        <dbReference type="EC" id="1.5.1.34"/>
    </reaction>
    <physiologicalReaction direction="right-to-left" evidence="12">
        <dbReference type="Rhea" id="RHEA:17871"/>
    </physiologicalReaction>
</comment>
<comment type="subunit">
    <text evidence="2">Homodimer.</text>
</comment>
<dbReference type="CDD" id="cd05334">
    <property type="entry name" value="DHPR_SDR_c_like"/>
    <property type="match status" value="1"/>
</dbReference>
<evidence type="ECO:0000256" key="6">
    <source>
        <dbReference type="ARBA" id="ARBA00037099"/>
    </source>
</evidence>
<proteinExistence type="inferred from homology"/>
<protein>
    <recommendedName>
        <fullName evidence="8">Dihydropteridine reductase</fullName>
        <ecNumber evidence="7">1.5.1.34</ecNumber>
    </recommendedName>
    <alternativeName>
        <fullName evidence="10">HDHPR</fullName>
    </alternativeName>
    <alternativeName>
        <fullName evidence="9">Quinoid dihydropteridine reductase</fullName>
    </alternativeName>
</protein>
<dbReference type="PANTHER" id="PTHR15104">
    <property type="entry name" value="DIHYDROPTERIDINE REDUCTASE"/>
    <property type="match status" value="1"/>
</dbReference>
<evidence type="ECO:0000256" key="3">
    <source>
        <dbReference type="ARBA" id="ARBA00022857"/>
    </source>
</evidence>
<evidence type="ECO:0000313" key="14">
    <source>
        <dbReference type="Proteomes" id="UP000001593"/>
    </source>
</evidence>
<dbReference type="Proteomes" id="UP000001593">
    <property type="component" value="Unassembled WGS sequence"/>
</dbReference>
<dbReference type="GO" id="GO:0070404">
    <property type="term" value="F:NADH binding"/>
    <property type="evidence" value="ECO:0000318"/>
    <property type="project" value="GO_Central"/>
</dbReference>
<dbReference type="GO" id="GO:0006559">
    <property type="term" value="P:L-phenylalanine catabolic process"/>
    <property type="evidence" value="ECO:0000318"/>
    <property type="project" value="GO_Central"/>
</dbReference>
<dbReference type="Gene3D" id="3.40.50.720">
    <property type="entry name" value="NAD(P)-binding Rossmann-like Domain"/>
    <property type="match status" value="1"/>
</dbReference>
<comment type="catalytic activity">
    <reaction evidence="11">
        <text>5,6,7,8-tetrahydropteridine + NADP(+) = 6,7-dihydropteridine + NADPH + H(+)</text>
        <dbReference type="Rhea" id="RHEA:17865"/>
        <dbReference type="ChEBI" id="CHEBI:15378"/>
        <dbReference type="ChEBI" id="CHEBI:28889"/>
        <dbReference type="ChEBI" id="CHEBI:30156"/>
        <dbReference type="ChEBI" id="CHEBI:57783"/>
        <dbReference type="ChEBI" id="CHEBI:58349"/>
        <dbReference type="EC" id="1.5.1.34"/>
    </reaction>
    <physiologicalReaction direction="right-to-left" evidence="11">
        <dbReference type="Rhea" id="RHEA:17867"/>
    </physiologicalReaction>
</comment>
<dbReference type="AlphaFoldDB" id="A7S0R5"/>
<dbReference type="OrthoDB" id="1204at2759"/>
<keyword evidence="3" id="KW-0521">NADP</keyword>
<evidence type="ECO:0000256" key="2">
    <source>
        <dbReference type="ARBA" id="ARBA00011738"/>
    </source>
</evidence>
<dbReference type="GO" id="GO:0005737">
    <property type="term" value="C:cytoplasm"/>
    <property type="evidence" value="ECO:0000318"/>
    <property type="project" value="GO_Central"/>
</dbReference>
<dbReference type="InterPro" id="IPR036291">
    <property type="entry name" value="NAD(P)-bd_dom_sf"/>
</dbReference>
<evidence type="ECO:0000256" key="4">
    <source>
        <dbReference type="ARBA" id="ARBA00023002"/>
    </source>
</evidence>
<dbReference type="FunFam" id="3.40.50.720:FF:000157">
    <property type="entry name" value="Quinoid dihydropteridine reductase"/>
    <property type="match status" value="1"/>
</dbReference>
<dbReference type="SUPFAM" id="SSF51735">
    <property type="entry name" value="NAD(P)-binding Rossmann-fold domains"/>
    <property type="match status" value="1"/>
</dbReference>
<organism evidence="13 14">
    <name type="scientific">Nematostella vectensis</name>
    <name type="common">Starlet sea anemone</name>
    <dbReference type="NCBI Taxonomy" id="45351"/>
    <lineage>
        <taxon>Eukaryota</taxon>
        <taxon>Metazoa</taxon>
        <taxon>Cnidaria</taxon>
        <taxon>Anthozoa</taxon>
        <taxon>Hexacorallia</taxon>
        <taxon>Actiniaria</taxon>
        <taxon>Edwardsiidae</taxon>
        <taxon>Nematostella</taxon>
    </lineage>
</organism>
<evidence type="ECO:0000256" key="11">
    <source>
        <dbReference type="ARBA" id="ARBA00047429"/>
    </source>
</evidence>